<dbReference type="Gene3D" id="3.40.50.20">
    <property type="match status" value="1"/>
</dbReference>
<evidence type="ECO:0000256" key="5">
    <source>
        <dbReference type="PROSITE-ProRule" id="PRU00409"/>
    </source>
</evidence>
<dbReference type="InterPro" id="IPR011761">
    <property type="entry name" value="ATP-grasp"/>
</dbReference>
<name>A0ABT6C588_9MICO</name>
<protein>
    <submittedName>
        <fullName evidence="7">ATP-grasp domain-containing protein</fullName>
    </submittedName>
</protein>
<dbReference type="Gene3D" id="3.30.1490.20">
    <property type="entry name" value="ATP-grasp fold, A domain"/>
    <property type="match status" value="1"/>
</dbReference>
<evidence type="ECO:0000259" key="6">
    <source>
        <dbReference type="PROSITE" id="PS50975"/>
    </source>
</evidence>
<dbReference type="RefSeq" id="WP_277191560.1">
    <property type="nucleotide sequence ID" value="NZ_JAROAV010000023.1"/>
</dbReference>
<dbReference type="Gene3D" id="3.30.470.20">
    <property type="entry name" value="ATP-grasp fold, B domain"/>
    <property type="match status" value="1"/>
</dbReference>
<dbReference type="InterPro" id="IPR052032">
    <property type="entry name" value="ATP-dep_AA_Ligase"/>
</dbReference>
<keyword evidence="2 5" id="KW-0547">Nucleotide-binding</keyword>
<keyword evidence="3" id="KW-0658">Purine biosynthesis</keyword>
<keyword evidence="8" id="KW-1185">Reference proteome</keyword>
<evidence type="ECO:0000313" key="7">
    <source>
        <dbReference type="EMBL" id="MDF8263935.1"/>
    </source>
</evidence>
<dbReference type="Proteomes" id="UP001528912">
    <property type="component" value="Unassembled WGS sequence"/>
</dbReference>
<dbReference type="PANTHER" id="PTHR43585">
    <property type="entry name" value="FUMIPYRROLE BIOSYNTHESIS PROTEIN C"/>
    <property type="match status" value="1"/>
</dbReference>
<keyword evidence="1" id="KW-0436">Ligase</keyword>
<dbReference type="PANTHER" id="PTHR43585:SF2">
    <property type="entry name" value="ATP-GRASP ENZYME FSQD"/>
    <property type="match status" value="1"/>
</dbReference>
<comment type="caution">
    <text evidence="7">The sequence shown here is derived from an EMBL/GenBank/DDBJ whole genome shotgun (WGS) entry which is preliminary data.</text>
</comment>
<dbReference type="EMBL" id="JAROAV010000023">
    <property type="protein sequence ID" value="MDF8263935.1"/>
    <property type="molecule type" value="Genomic_DNA"/>
</dbReference>
<sequence>MNVVFVEPNFPRNQREFVRALAQVGASVYAVGETPWEWLDEELQGWIHRYEQVGSVTDVDQLRAVVEHFQASTWIDALEATIESHTLPAAYVREATGIPGTSVHTTWLCRDKPSMKEALRAVGVPTAASTAARTADEVRAFVDEVGYPIILKPRDGAGAAATVKVSSTDELAAALESFGDADSIAVEEFVEGHEGFYDTLAVNGHAALDFACHYYPNVLEAMRTRWVSPQYISTNRVDEAPFYGELREMGERVHEALGIKTSATHMEWFHGPKGLRFSEIGARPPGVGCWDLYSVGNDIDLYRAWADAIVHGQVWHQLSRRLATGIIALRPSADGMISDIEGVDWLHATYGAEIIDANLPSPGTPTQPVEAGYMANAWVRLSHPDYDELRGIMDDVGRTMQVHAS</sequence>
<dbReference type="InterPro" id="IPR003135">
    <property type="entry name" value="ATP-grasp_carboxylate-amine"/>
</dbReference>
<feature type="domain" description="ATP-grasp" evidence="6">
    <location>
        <begin position="116"/>
        <end position="310"/>
    </location>
</feature>
<organism evidence="7 8">
    <name type="scientific">Luteipulveratus flavus</name>
    <dbReference type="NCBI Taxonomy" id="3031728"/>
    <lineage>
        <taxon>Bacteria</taxon>
        <taxon>Bacillati</taxon>
        <taxon>Actinomycetota</taxon>
        <taxon>Actinomycetes</taxon>
        <taxon>Micrococcales</taxon>
        <taxon>Dermacoccaceae</taxon>
        <taxon>Luteipulveratus</taxon>
    </lineage>
</organism>
<evidence type="ECO:0000256" key="3">
    <source>
        <dbReference type="ARBA" id="ARBA00022755"/>
    </source>
</evidence>
<dbReference type="Pfam" id="PF02222">
    <property type="entry name" value="ATP-grasp"/>
    <property type="match status" value="1"/>
</dbReference>
<dbReference type="InterPro" id="IPR013815">
    <property type="entry name" value="ATP_grasp_subdomain_1"/>
</dbReference>
<dbReference type="PROSITE" id="PS50975">
    <property type="entry name" value="ATP_GRASP"/>
    <property type="match status" value="1"/>
</dbReference>
<evidence type="ECO:0000256" key="4">
    <source>
        <dbReference type="ARBA" id="ARBA00022840"/>
    </source>
</evidence>
<gene>
    <name evidence="7" type="ORF">P4R38_06745</name>
</gene>
<evidence type="ECO:0000256" key="2">
    <source>
        <dbReference type="ARBA" id="ARBA00022741"/>
    </source>
</evidence>
<dbReference type="SUPFAM" id="SSF56059">
    <property type="entry name" value="Glutathione synthetase ATP-binding domain-like"/>
    <property type="match status" value="1"/>
</dbReference>
<reference evidence="7 8" key="1">
    <citation type="submission" date="2023-03" db="EMBL/GenBank/DDBJ databases">
        <title>YIM 133296 draft genome.</title>
        <authorList>
            <person name="Xiong L."/>
        </authorList>
    </citation>
    <scope>NUCLEOTIDE SEQUENCE [LARGE SCALE GENOMIC DNA]</scope>
    <source>
        <strain evidence="7 8">YIM 133296</strain>
    </source>
</reference>
<evidence type="ECO:0000313" key="8">
    <source>
        <dbReference type="Proteomes" id="UP001528912"/>
    </source>
</evidence>
<evidence type="ECO:0000256" key="1">
    <source>
        <dbReference type="ARBA" id="ARBA00022598"/>
    </source>
</evidence>
<keyword evidence="4 5" id="KW-0067">ATP-binding</keyword>
<proteinExistence type="predicted"/>
<accession>A0ABT6C588</accession>